<evidence type="ECO:0000313" key="3">
    <source>
        <dbReference type="Proteomes" id="UP000663720"/>
    </source>
</evidence>
<sequence>MGTTLLYIFEYFGKIIFWRMLNKELDLQIFFWFIGLLLVVLNLSKVSLKN</sequence>
<proteinExistence type="predicted"/>
<keyword evidence="1" id="KW-0472">Membrane</keyword>
<keyword evidence="3" id="KW-1185">Reference proteome</keyword>
<accession>A0A975B9J3</accession>
<evidence type="ECO:0000256" key="1">
    <source>
        <dbReference type="SAM" id="Phobius"/>
    </source>
</evidence>
<keyword evidence="1" id="KW-1133">Transmembrane helix</keyword>
<reference evidence="2" key="1">
    <citation type="journal article" date="2021" name="Microb. Physiol.">
        <title>Proteogenomic Insights into the Physiology of Marine, Sulfate-Reducing, Filamentous Desulfonema limicola and Desulfonema magnum.</title>
        <authorList>
            <person name="Schnaars V."/>
            <person name="Wohlbrand L."/>
            <person name="Scheve S."/>
            <person name="Hinrichs C."/>
            <person name="Reinhardt R."/>
            <person name="Rabus R."/>
        </authorList>
    </citation>
    <scope>NUCLEOTIDE SEQUENCE</scope>
    <source>
        <strain evidence="2">5ac10</strain>
    </source>
</reference>
<dbReference type="Proteomes" id="UP000663720">
    <property type="component" value="Chromosome"/>
</dbReference>
<gene>
    <name evidence="2" type="ORF">dnl_36690</name>
</gene>
<dbReference type="KEGG" id="dli:dnl_36690"/>
<keyword evidence="1" id="KW-0812">Transmembrane</keyword>
<protein>
    <submittedName>
        <fullName evidence="2">Uncharacterized protein</fullName>
    </submittedName>
</protein>
<feature type="transmembrane region" description="Helical" evidence="1">
    <location>
        <begin position="29"/>
        <end position="48"/>
    </location>
</feature>
<dbReference type="EMBL" id="CP061799">
    <property type="protein sequence ID" value="QTA81337.1"/>
    <property type="molecule type" value="Genomic_DNA"/>
</dbReference>
<dbReference type="AlphaFoldDB" id="A0A975B9J3"/>
<evidence type="ECO:0000313" key="2">
    <source>
        <dbReference type="EMBL" id="QTA81337.1"/>
    </source>
</evidence>
<name>A0A975B9J3_9BACT</name>
<organism evidence="2 3">
    <name type="scientific">Desulfonema limicola</name>
    <dbReference type="NCBI Taxonomy" id="45656"/>
    <lineage>
        <taxon>Bacteria</taxon>
        <taxon>Pseudomonadati</taxon>
        <taxon>Thermodesulfobacteriota</taxon>
        <taxon>Desulfobacteria</taxon>
        <taxon>Desulfobacterales</taxon>
        <taxon>Desulfococcaceae</taxon>
        <taxon>Desulfonema</taxon>
    </lineage>
</organism>